<feature type="domain" description="Intermembrane lipid transfer protein VPS13-like C-terminal" evidence="3">
    <location>
        <begin position="1055"/>
        <end position="1165"/>
    </location>
</feature>
<dbReference type="Pfam" id="PF25037">
    <property type="entry name" value="VPS13_C"/>
    <property type="match status" value="1"/>
</dbReference>
<feature type="non-terminal residue" evidence="4">
    <location>
        <position position="1"/>
    </location>
</feature>
<comment type="similarity">
    <text evidence="1">Belongs to the VPS13 family.</text>
</comment>
<evidence type="ECO:0000259" key="3">
    <source>
        <dbReference type="Pfam" id="PF25037"/>
    </source>
</evidence>
<dbReference type="Proteomes" id="UP000728032">
    <property type="component" value="Unassembled WGS sequence"/>
</dbReference>
<gene>
    <name evidence="4" type="ORF">ONB1V03_LOCUS9875</name>
</gene>
<proteinExistence type="inferred from homology"/>
<protein>
    <submittedName>
        <fullName evidence="4">Uncharacterized protein</fullName>
    </submittedName>
</protein>
<name>A0A7R9M437_9ACAR</name>
<dbReference type="InterPro" id="IPR009543">
    <property type="entry name" value="VPS13_VAB"/>
</dbReference>
<evidence type="ECO:0000313" key="5">
    <source>
        <dbReference type="Proteomes" id="UP000728032"/>
    </source>
</evidence>
<sequence length="1188" mass="132405">SLNEAFSNALTKQLPTREDNIVIVRNYLGLNLRIFLLDSSVKKRSADKSSKAIAKAVQNETLVIKAGEEIPLIATDLKEIELNIGEQPLHLGRVKPLSILELPLDAIYGEDCELKVKPSADYKISDKIIEWRNSVDKRSSAKLCLPLCDSPSKQPLILESVSEIIASNKFFVKVKCDHKEVHFEDTNASNVESVFYQIKLIPIVKLKNLLPYCISYATEGIDQNLPLESGQEADLSSVRLGETGIQLTLNDYLERDWSCFKVIPGYGPESDIHLWKFVTTGHERPLSLDLAVKLSVENSSLIVSLYAPFWMINRTSQQLVYRIDDETVLYHAQTVITPVLLSFKPKSFFCKKKLCLSIGDSRFSDGFSIDVVGSKGNIIAKSKNGKFNYYVSVDIQLSRIGLSKIVTITPFYSIINVSSSALEVSEDNDEWFPIGSLSNNAFWPKRTKHQQIFLSLDSKSSSSQPLSLSDSSSTLVAVNGLYFYVDIDISEWDATIKISDYFDGSAPVMLVNALNTPIMFGQKGVTVWSSKTGEQKHVNTLPANHSVHYTWDLPTGVRQLVWKSNDRVDEQMVDLKCDALLEVDVSQDIHHTKVFVVSFLDGKQRVLLFTNDYLLATNALQAGEITKPKINVEFIMKGIGLSVVNNDINKEILYIAITRRLANRGIWVSIALSEHIVQFHMKVNRLQIDNQMPDHIFGIVMCPVAPPKSVVVDQSPKSFIELSTIIIRQATMNRFKYNSFLIQEFLIQIDGGLLSAIQELTEAAVKKEDNTKLIAKDIRDILAMSTITESLLSSRKSYYDFIHFSPLKVHLSFSMAGAAGGQLPLGLDFFVRSAGVTLTEFNDVVFRLDYFERKNLLLENSELISVVTKHYTTQVLKQFYVLVLGLDLIGNPMKLALGLTEGVGDFFYEPFQGIIQGPGEFAEGISIGVKSLASNVVGGAAGALGSITNTLGEGVSALSMDDKFRRERRSRLNRKIGFAESGKNLFKGVISGVTGVITQPIEGAKEDGIEGLFKGMGKGVVGIIAQPTTGLIDFTSGSLQAVKRAVDAKQEARQMRPPRYVDHDGKLRRYNRHYASGHTILKEMESGKYSTDNYIIHVSLGPNALIMLSDKRLMAVKKGMMSHNWESDWSEDWYNCHKVAISDDGMKLRITTKEQKKKFGIFSGDSDRIITTNSYDTSQINSYALNVH</sequence>
<dbReference type="InterPro" id="IPR026847">
    <property type="entry name" value="VPS13"/>
</dbReference>
<dbReference type="PANTHER" id="PTHR16166:SF93">
    <property type="entry name" value="INTERMEMBRANE LIPID TRANSFER PROTEIN VPS13"/>
    <property type="match status" value="1"/>
</dbReference>
<dbReference type="InterPro" id="IPR056748">
    <property type="entry name" value="VPS13-like_C"/>
</dbReference>
<evidence type="ECO:0000313" key="4">
    <source>
        <dbReference type="EMBL" id="CAD7653218.1"/>
    </source>
</evidence>
<feature type="domain" description="Vacuolar protein sorting-associated protein 13 VPS13 adaptor binding" evidence="2">
    <location>
        <begin position="79"/>
        <end position="556"/>
    </location>
</feature>
<dbReference type="AlphaFoldDB" id="A0A7R9M437"/>
<accession>A0A7R9M437</accession>
<dbReference type="OrthoDB" id="428159at2759"/>
<organism evidence="4">
    <name type="scientific">Oppiella nova</name>
    <dbReference type="NCBI Taxonomy" id="334625"/>
    <lineage>
        <taxon>Eukaryota</taxon>
        <taxon>Metazoa</taxon>
        <taxon>Ecdysozoa</taxon>
        <taxon>Arthropoda</taxon>
        <taxon>Chelicerata</taxon>
        <taxon>Arachnida</taxon>
        <taxon>Acari</taxon>
        <taxon>Acariformes</taxon>
        <taxon>Sarcoptiformes</taxon>
        <taxon>Oribatida</taxon>
        <taxon>Brachypylina</taxon>
        <taxon>Oppioidea</taxon>
        <taxon>Oppiidae</taxon>
        <taxon>Oppiella</taxon>
    </lineage>
</organism>
<reference evidence="4" key="1">
    <citation type="submission" date="2020-11" db="EMBL/GenBank/DDBJ databases">
        <authorList>
            <person name="Tran Van P."/>
        </authorList>
    </citation>
    <scope>NUCLEOTIDE SEQUENCE</scope>
</reference>
<dbReference type="EMBL" id="OC921227">
    <property type="protein sequence ID" value="CAD7653218.1"/>
    <property type="molecule type" value="Genomic_DNA"/>
</dbReference>
<evidence type="ECO:0000256" key="1">
    <source>
        <dbReference type="ARBA" id="ARBA00006545"/>
    </source>
</evidence>
<dbReference type="PANTHER" id="PTHR16166">
    <property type="entry name" value="VACUOLAR PROTEIN SORTING-ASSOCIATED PROTEIN VPS13"/>
    <property type="match status" value="1"/>
</dbReference>
<dbReference type="Pfam" id="PF25036">
    <property type="entry name" value="VPS13_VAB"/>
    <property type="match status" value="1"/>
</dbReference>
<keyword evidence="5" id="KW-1185">Reference proteome</keyword>
<evidence type="ECO:0000259" key="2">
    <source>
        <dbReference type="Pfam" id="PF25036"/>
    </source>
</evidence>
<dbReference type="GO" id="GO:0045053">
    <property type="term" value="P:protein retention in Golgi apparatus"/>
    <property type="evidence" value="ECO:0007669"/>
    <property type="project" value="TreeGrafter"/>
</dbReference>
<dbReference type="EMBL" id="CAJPVJ010006402">
    <property type="protein sequence ID" value="CAG2170405.1"/>
    <property type="molecule type" value="Genomic_DNA"/>
</dbReference>
<dbReference type="GO" id="GO:0006623">
    <property type="term" value="P:protein targeting to vacuole"/>
    <property type="evidence" value="ECO:0007669"/>
    <property type="project" value="TreeGrafter"/>
</dbReference>
<feature type="non-terminal residue" evidence="4">
    <location>
        <position position="1188"/>
    </location>
</feature>